<reference evidence="1 2" key="2">
    <citation type="journal article" date="2016" name="ISME J.">
        <title>Heterogeneous composition of key metabolic gene clusters in a vent mussel symbiont population.</title>
        <authorList>
            <person name="Ikuta T."/>
            <person name="Takaki Y."/>
            <person name="Nagai Y."/>
            <person name="Shimamura S."/>
            <person name="Tsuda M."/>
            <person name="Kawagucci S."/>
            <person name="Aoki Y."/>
            <person name="Inoue K."/>
            <person name="Teruya M."/>
            <person name="Satou K."/>
            <person name="Teruya K."/>
            <person name="Shimoji M."/>
            <person name="Tamotsu H."/>
            <person name="Hirano T."/>
            <person name="Maruyama T."/>
            <person name="Yoshida T."/>
        </authorList>
    </citation>
    <scope>NUCLEOTIDE SEQUENCE [LARGE SCALE GENOMIC DNA]</scope>
    <source>
        <strain evidence="1 2">Myojin Knoll</strain>
    </source>
</reference>
<gene>
    <name evidence="1" type="ORF">BSEPE_0585</name>
</gene>
<dbReference type="RefSeq" id="WP_070104555.1">
    <property type="nucleotide sequence ID" value="NZ_AP013042.1"/>
</dbReference>
<dbReference type="KEGG" id="ebh:BSEPE_0585"/>
<dbReference type="AlphaFoldDB" id="A0A0P0URR0"/>
<dbReference type="OrthoDB" id="9795846at2"/>
<reference evidence="1 2" key="1">
    <citation type="journal article" date="2000" name="Mar. Ecol. Prog. Ser.">
        <title>Phylogenetic characterization of endosymbionts in three hydrothermal vent mussels: influence on host distributions.</title>
        <authorList>
            <person name="Fujiwara Y."/>
            <person name="Takai K."/>
            <person name="Uematsu K."/>
            <person name="Tsuchida S."/>
            <person name="Hunt J.C."/>
            <person name="Hashimoto J."/>
        </authorList>
    </citation>
    <scope>NUCLEOTIDE SEQUENCE [LARGE SCALE GENOMIC DNA]</scope>
    <source>
        <strain evidence="1 2">Myojin Knoll</strain>
    </source>
</reference>
<proteinExistence type="predicted"/>
<evidence type="ECO:0000313" key="2">
    <source>
        <dbReference type="Proteomes" id="UP000067399"/>
    </source>
</evidence>
<dbReference type="STRING" id="1303921.BSEPE_0585"/>
<evidence type="ECO:0000313" key="1">
    <source>
        <dbReference type="EMBL" id="BAS67592.1"/>
    </source>
</evidence>
<dbReference type="EMBL" id="AP013042">
    <property type="protein sequence ID" value="BAS67592.1"/>
    <property type="molecule type" value="Genomic_DNA"/>
</dbReference>
<sequence>MSKKTPDFEIRLLSAVRKTLISIAKDTMTKPGMRHPLTEQTQKMITDCLDIVVSRQVAIEKDSGTHTKMKPVYTDEQTVQSVSVDELKKTLN</sequence>
<dbReference type="Proteomes" id="UP000067399">
    <property type="component" value="Chromosome"/>
</dbReference>
<keyword evidence="2" id="KW-1185">Reference proteome</keyword>
<organism evidence="1 2">
    <name type="scientific">endosymbiont of Bathymodiolus septemdierum str. Myojin knoll</name>
    <dbReference type="NCBI Taxonomy" id="1303921"/>
    <lineage>
        <taxon>Bacteria</taxon>
        <taxon>Pseudomonadati</taxon>
        <taxon>Pseudomonadota</taxon>
        <taxon>Gammaproteobacteria</taxon>
        <taxon>sulfur-oxidizing symbionts</taxon>
    </lineage>
</organism>
<accession>A0A0P0URR0</accession>
<name>A0A0P0URR0_9GAMM</name>
<protein>
    <recommendedName>
        <fullName evidence="3">Segregation and condensation protein A</fullName>
    </recommendedName>
</protein>
<evidence type="ECO:0008006" key="3">
    <source>
        <dbReference type="Google" id="ProtNLM"/>
    </source>
</evidence>